<evidence type="ECO:0000313" key="6">
    <source>
        <dbReference type="EMBL" id="KAF7850699.1"/>
    </source>
</evidence>
<sequence>MAESLVFSIAQGVLGKIASPAFQKAVEIYSVENQINELKNTTAAITAVLLDAEEQQVKNHSLHRLRNVLYDAEDVLDEVECETLRKRVIGRYGATKEIVHRFFSLPNPLILRAKISYKIKEIRETLSKISIEKNQFDLNVWSGYNGVAPMRSLTYSFVNK</sequence>
<dbReference type="Proteomes" id="UP000806378">
    <property type="component" value="Unassembled WGS sequence"/>
</dbReference>
<keyword evidence="7" id="KW-1185">Reference proteome</keyword>
<protein>
    <recommendedName>
        <fullName evidence="5">Disease resistance N-terminal domain-containing protein</fullName>
    </recommendedName>
</protein>
<dbReference type="Gramene" id="rna-gnl|WGS:JABURB|Cocit.L5100.1">
    <property type="protein sequence ID" value="cds-KAF7850699.1"/>
    <property type="gene ID" value="gene-BT93_L5100"/>
</dbReference>
<accession>A0A8T0CWZ0</accession>
<dbReference type="Gene3D" id="1.20.5.4130">
    <property type="match status" value="1"/>
</dbReference>
<dbReference type="Pfam" id="PF18052">
    <property type="entry name" value="Rx_N"/>
    <property type="match status" value="1"/>
</dbReference>
<dbReference type="OrthoDB" id="2018467at2759"/>
<keyword evidence="3" id="KW-0611">Plant defense</keyword>
<keyword evidence="2" id="KW-0547">Nucleotide-binding</keyword>
<dbReference type="EMBL" id="MU089588">
    <property type="protein sequence ID" value="KAF7850699.1"/>
    <property type="molecule type" value="Genomic_DNA"/>
</dbReference>
<evidence type="ECO:0000259" key="5">
    <source>
        <dbReference type="Pfam" id="PF18052"/>
    </source>
</evidence>
<keyword evidence="1" id="KW-0677">Repeat</keyword>
<dbReference type="PANTHER" id="PTHR36766">
    <property type="entry name" value="PLANT BROAD-SPECTRUM MILDEW RESISTANCE PROTEIN RPW8"/>
    <property type="match status" value="1"/>
</dbReference>
<organism evidence="6 7">
    <name type="scientific">Corymbia citriodora subsp. variegata</name>
    <dbReference type="NCBI Taxonomy" id="360336"/>
    <lineage>
        <taxon>Eukaryota</taxon>
        <taxon>Viridiplantae</taxon>
        <taxon>Streptophyta</taxon>
        <taxon>Embryophyta</taxon>
        <taxon>Tracheophyta</taxon>
        <taxon>Spermatophyta</taxon>
        <taxon>Magnoliopsida</taxon>
        <taxon>eudicotyledons</taxon>
        <taxon>Gunneridae</taxon>
        <taxon>Pentapetalae</taxon>
        <taxon>rosids</taxon>
        <taxon>malvids</taxon>
        <taxon>Myrtales</taxon>
        <taxon>Myrtaceae</taxon>
        <taxon>Myrtoideae</taxon>
        <taxon>Eucalypteae</taxon>
        <taxon>Corymbia</taxon>
    </lineage>
</organism>
<evidence type="ECO:0000256" key="2">
    <source>
        <dbReference type="ARBA" id="ARBA00022741"/>
    </source>
</evidence>
<proteinExistence type="predicted"/>
<comment type="caution">
    <text evidence="6">The sequence shown here is derived from an EMBL/GenBank/DDBJ whole genome shotgun (WGS) entry which is preliminary data.</text>
</comment>
<keyword evidence="4" id="KW-0067">ATP-binding</keyword>
<evidence type="ECO:0000256" key="1">
    <source>
        <dbReference type="ARBA" id="ARBA00022737"/>
    </source>
</evidence>
<dbReference type="AlphaFoldDB" id="A0A8T0CWZ0"/>
<dbReference type="GO" id="GO:0005524">
    <property type="term" value="F:ATP binding"/>
    <property type="evidence" value="ECO:0007669"/>
    <property type="project" value="UniProtKB-KW"/>
</dbReference>
<feature type="domain" description="Disease resistance N-terminal" evidence="5">
    <location>
        <begin position="12"/>
        <end position="88"/>
    </location>
</feature>
<evidence type="ECO:0000256" key="3">
    <source>
        <dbReference type="ARBA" id="ARBA00022821"/>
    </source>
</evidence>
<name>A0A8T0CWZ0_CORYI</name>
<evidence type="ECO:0000256" key="4">
    <source>
        <dbReference type="ARBA" id="ARBA00022840"/>
    </source>
</evidence>
<gene>
    <name evidence="6" type="ORF">BT93_L5100</name>
</gene>
<reference evidence="6" key="1">
    <citation type="submission" date="2020-05" db="EMBL/GenBank/DDBJ databases">
        <title>WGS assembly of Corymbia citriodora subspecies variegata.</title>
        <authorList>
            <person name="Barry K."/>
            <person name="Hundley H."/>
            <person name="Shu S."/>
            <person name="Jenkins J."/>
            <person name="Grimwood J."/>
            <person name="Baten A."/>
        </authorList>
    </citation>
    <scope>NUCLEOTIDE SEQUENCE</scope>
    <source>
        <strain evidence="6">CV2-018</strain>
    </source>
</reference>
<dbReference type="GO" id="GO:0006952">
    <property type="term" value="P:defense response"/>
    <property type="evidence" value="ECO:0007669"/>
    <property type="project" value="UniProtKB-KW"/>
</dbReference>
<dbReference type="InterPro" id="IPR041118">
    <property type="entry name" value="Rx_N"/>
</dbReference>
<evidence type="ECO:0000313" key="7">
    <source>
        <dbReference type="Proteomes" id="UP000806378"/>
    </source>
</evidence>
<dbReference type="PANTHER" id="PTHR36766:SF67">
    <property type="entry name" value="DISEASE RESISTANCE PROTEIN RGA3"/>
    <property type="match status" value="1"/>
</dbReference>